<evidence type="ECO:0000313" key="3">
    <source>
        <dbReference type="Proteomes" id="UP000076154"/>
    </source>
</evidence>
<reference evidence="2" key="1">
    <citation type="submission" date="2018-04" db="EMBL/GenBank/DDBJ databases">
        <title>Whole genome sequencing of Hypsizygus marmoreus.</title>
        <authorList>
            <person name="Choi I.-G."/>
            <person name="Min B."/>
            <person name="Kim J.-G."/>
            <person name="Kim S."/>
            <person name="Oh Y.-L."/>
            <person name="Kong W.-S."/>
            <person name="Park H."/>
            <person name="Jeong J."/>
            <person name="Song E.-S."/>
        </authorList>
    </citation>
    <scope>NUCLEOTIDE SEQUENCE [LARGE SCALE GENOMIC DNA]</scope>
    <source>
        <strain evidence="2">51987-8</strain>
    </source>
</reference>
<evidence type="ECO:0000313" key="2">
    <source>
        <dbReference type="EMBL" id="RDB16886.1"/>
    </source>
</evidence>
<keyword evidence="3" id="KW-1185">Reference proteome</keyword>
<dbReference type="Proteomes" id="UP000076154">
    <property type="component" value="Unassembled WGS sequence"/>
</dbReference>
<feature type="region of interest" description="Disordered" evidence="1">
    <location>
        <begin position="152"/>
        <end position="195"/>
    </location>
</feature>
<feature type="compositionally biased region" description="Polar residues" evidence="1">
    <location>
        <begin position="186"/>
        <end position="195"/>
    </location>
</feature>
<organism evidence="2 3">
    <name type="scientific">Hypsizygus marmoreus</name>
    <name type="common">White beech mushroom</name>
    <name type="synonym">Agaricus marmoreus</name>
    <dbReference type="NCBI Taxonomy" id="39966"/>
    <lineage>
        <taxon>Eukaryota</taxon>
        <taxon>Fungi</taxon>
        <taxon>Dikarya</taxon>
        <taxon>Basidiomycota</taxon>
        <taxon>Agaricomycotina</taxon>
        <taxon>Agaricomycetes</taxon>
        <taxon>Agaricomycetidae</taxon>
        <taxon>Agaricales</taxon>
        <taxon>Tricholomatineae</taxon>
        <taxon>Lyophyllaceae</taxon>
        <taxon>Hypsizygus</taxon>
    </lineage>
</organism>
<dbReference type="AlphaFoldDB" id="A0A369JDG0"/>
<sequence length="210" mass="23943">MPSDDDGRTLIRSTITSMTYRPFEPPQFDNFSDVLKCTVDELDGLRFSGAAIVFTLLLSVIQRRHPHLRPDRRTTIAELLTENATFCELWKREGFDIGYPADDKKMADLLKSLIGLHFRLRGYGLTLLWINDNFGLLVDTLANFKILPRARTQKKRRRRSTQSFEEAVPKRKNRKYDPLPSHRAQPGTSMTDSAQALSTITNSIASSSKL</sequence>
<name>A0A369JDG0_HYPMA</name>
<accession>A0A369JDG0</accession>
<dbReference type="EMBL" id="LUEZ02000122">
    <property type="protein sequence ID" value="RDB16886.1"/>
    <property type="molecule type" value="Genomic_DNA"/>
</dbReference>
<dbReference type="InParanoid" id="A0A369JDG0"/>
<proteinExistence type="predicted"/>
<comment type="caution">
    <text evidence="2">The sequence shown here is derived from an EMBL/GenBank/DDBJ whole genome shotgun (WGS) entry which is preliminary data.</text>
</comment>
<protein>
    <submittedName>
        <fullName evidence="2">Uncharacterized protein</fullName>
    </submittedName>
</protein>
<evidence type="ECO:0000256" key="1">
    <source>
        <dbReference type="SAM" id="MobiDB-lite"/>
    </source>
</evidence>
<gene>
    <name evidence="2" type="ORF">Hypma_002527</name>
</gene>